<dbReference type="GO" id="GO:0006260">
    <property type="term" value="P:DNA replication"/>
    <property type="evidence" value="ECO:0007669"/>
    <property type="project" value="InterPro"/>
</dbReference>
<feature type="domain" description="MgsA AAA+ ATPase C-terminal" evidence="1">
    <location>
        <begin position="29"/>
        <end position="148"/>
    </location>
</feature>
<dbReference type="Gene3D" id="1.20.272.10">
    <property type="match status" value="1"/>
</dbReference>
<evidence type="ECO:0000259" key="1">
    <source>
        <dbReference type="Pfam" id="PF12002"/>
    </source>
</evidence>
<evidence type="ECO:0000313" key="2">
    <source>
        <dbReference type="EMBL" id="CAB4198332.1"/>
    </source>
</evidence>
<dbReference type="GO" id="GO:0003677">
    <property type="term" value="F:DNA binding"/>
    <property type="evidence" value="ECO:0007669"/>
    <property type="project" value="InterPro"/>
</dbReference>
<accession>A0A6J5RQM6</accession>
<dbReference type="Pfam" id="PF12002">
    <property type="entry name" value="MgsA_C"/>
    <property type="match status" value="1"/>
</dbReference>
<name>A0A6J5RQM6_9CAUD</name>
<proteinExistence type="predicted"/>
<dbReference type="SUPFAM" id="SSF48019">
    <property type="entry name" value="post-AAA+ oligomerization domain-like"/>
    <property type="match status" value="1"/>
</dbReference>
<protein>
    <submittedName>
        <fullName evidence="2">MgsA AAA+ ATPase C-terminal</fullName>
    </submittedName>
</protein>
<reference evidence="2" key="1">
    <citation type="submission" date="2020-05" db="EMBL/GenBank/DDBJ databases">
        <authorList>
            <person name="Chiriac C."/>
            <person name="Salcher M."/>
            <person name="Ghai R."/>
            <person name="Kavagutti S V."/>
        </authorList>
    </citation>
    <scope>NUCLEOTIDE SEQUENCE</scope>
</reference>
<organism evidence="2">
    <name type="scientific">uncultured Caudovirales phage</name>
    <dbReference type="NCBI Taxonomy" id="2100421"/>
    <lineage>
        <taxon>Viruses</taxon>
        <taxon>Duplodnaviria</taxon>
        <taxon>Heunggongvirae</taxon>
        <taxon>Uroviricota</taxon>
        <taxon>Caudoviricetes</taxon>
        <taxon>Peduoviridae</taxon>
        <taxon>Maltschvirus</taxon>
        <taxon>Maltschvirus maltsch</taxon>
    </lineage>
</organism>
<gene>
    <name evidence="2" type="ORF">UFOVP1313_69</name>
</gene>
<dbReference type="InterPro" id="IPR008921">
    <property type="entry name" value="DNA_pol3_clamp-load_cplx_C"/>
</dbReference>
<sequence>MGRVSFPPTRRDYEVRLVVSALQKCIRRSDADGALYWAFELEKSGFGNWAWKRIRVICSEDVGPTVPGMAADIRALYENWKQADKKDESKVLFIAHAVIALCNAPKSRVVDWACWHHGNDHVERKEIPDEAKDRHTMDGRRLGRGWQHFFEEGSILIQPEGTPEQRIAELEAEYREEASKRIEFLETGSAEAKAKLVDNPWTGQVEVKNVNMETGEVIDGPPAVHRLPGMDD</sequence>
<dbReference type="EMBL" id="LR797260">
    <property type="protein sequence ID" value="CAB4198332.1"/>
    <property type="molecule type" value="Genomic_DNA"/>
</dbReference>
<dbReference type="InterPro" id="IPR021886">
    <property type="entry name" value="MgsA_C"/>
</dbReference>